<feature type="transmembrane region" description="Helical" evidence="1">
    <location>
        <begin position="71"/>
        <end position="92"/>
    </location>
</feature>
<dbReference type="Proteomes" id="UP000182114">
    <property type="component" value="Unassembled WGS sequence"/>
</dbReference>
<evidence type="ECO:0000313" key="2">
    <source>
        <dbReference type="EMBL" id="SDE64917.1"/>
    </source>
</evidence>
<evidence type="ECO:0000313" key="3">
    <source>
        <dbReference type="Proteomes" id="UP000182114"/>
    </source>
</evidence>
<name>A0A1G7EMQ1_9FLAO</name>
<feature type="transmembrane region" description="Helical" evidence="1">
    <location>
        <begin position="99"/>
        <end position="117"/>
    </location>
</feature>
<sequence>MKCTTCSVLNTEEAQYCRNCGASLYPTNEAPDAGSSKTIWLLIAVIASFVVVELGYFVISTFQLDFIYDMINLSSFMTLIPTLTLLIAAVLMRNQKAKIALFIGFGLMLLFLAGYYIS</sequence>
<dbReference type="AlphaFoldDB" id="A0A1G7EMQ1"/>
<feature type="transmembrane region" description="Helical" evidence="1">
    <location>
        <begin position="39"/>
        <end position="59"/>
    </location>
</feature>
<accession>A0A1G7EMQ1</accession>
<dbReference type="eggNOG" id="ENOG50311FX">
    <property type="taxonomic scope" value="Bacteria"/>
</dbReference>
<reference evidence="3" key="1">
    <citation type="submission" date="2016-10" db="EMBL/GenBank/DDBJ databases">
        <authorList>
            <person name="Varghese N."/>
            <person name="Submissions S."/>
        </authorList>
    </citation>
    <scope>NUCLEOTIDE SEQUENCE [LARGE SCALE GENOMIC DNA]</scope>
    <source>
        <strain evidence="3">DSM 24729</strain>
    </source>
</reference>
<gene>
    <name evidence="2" type="ORF">SAMN04487992_102411</name>
</gene>
<dbReference type="RefSeq" id="WP_074537621.1">
    <property type="nucleotide sequence ID" value="NZ_FNBD01000002.1"/>
</dbReference>
<organism evidence="2 3">
    <name type="scientific">Cellulophaga baltica</name>
    <dbReference type="NCBI Taxonomy" id="76594"/>
    <lineage>
        <taxon>Bacteria</taxon>
        <taxon>Pseudomonadati</taxon>
        <taxon>Bacteroidota</taxon>
        <taxon>Flavobacteriia</taxon>
        <taxon>Flavobacteriales</taxon>
        <taxon>Flavobacteriaceae</taxon>
        <taxon>Cellulophaga</taxon>
    </lineage>
</organism>
<evidence type="ECO:0008006" key="4">
    <source>
        <dbReference type="Google" id="ProtNLM"/>
    </source>
</evidence>
<keyword evidence="1" id="KW-0812">Transmembrane</keyword>
<keyword evidence="1" id="KW-0472">Membrane</keyword>
<keyword evidence="1" id="KW-1133">Transmembrane helix</keyword>
<keyword evidence="3" id="KW-1185">Reference proteome</keyword>
<dbReference type="EMBL" id="FNBD01000002">
    <property type="protein sequence ID" value="SDE64917.1"/>
    <property type="molecule type" value="Genomic_DNA"/>
</dbReference>
<protein>
    <recommendedName>
        <fullName evidence="4">Zinc-ribbon domain-containing protein</fullName>
    </recommendedName>
</protein>
<evidence type="ECO:0000256" key="1">
    <source>
        <dbReference type="SAM" id="Phobius"/>
    </source>
</evidence>
<proteinExistence type="predicted"/>